<dbReference type="AlphaFoldDB" id="A0A3P3WE83"/>
<dbReference type="InterPro" id="IPR025535">
    <property type="entry name" value="DUF4421"/>
</dbReference>
<dbReference type="OrthoDB" id="669053at2"/>
<dbReference type="RefSeq" id="WP_125017264.1">
    <property type="nucleotide sequence ID" value="NZ_RQVQ01000005.1"/>
</dbReference>
<accession>A0A3P3WE83</accession>
<protein>
    <submittedName>
        <fullName evidence="1">DUF4421 domain-containing protein</fullName>
    </submittedName>
</protein>
<evidence type="ECO:0000313" key="2">
    <source>
        <dbReference type="Proteomes" id="UP000275719"/>
    </source>
</evidence>
<comment type="caution">
    <text evidence="1">The sequence shown here is derived from an EMBL/GenBank/DDBJ whole genome shotgun (WGS) entry which is preliminary data.</text>
</comment>
<gene>
    <name evidence="1" type="ORF">EG240_02965</name>
</gene>
<sequence>MGRLIYLNIIFICFCAQQNFAQKDSLNQYMVSYAEKVIVSASFQSDTDSFVLSQDIDSERRNLEFYPNIKNKITFGLTYKMIDISFGYTPWFLRSNADKYKASNMNFATRFNHKKWYQSVEFVKQMGFFTEFLDDKSLYLPSFRSIKIGGTTSYVFNEKFSYSALFNQNQWQIKSAGSFVPNFSFFYTSLLNKDDKADFNLQMYSFSLSPSYYYTWVINRRVFLSGGAGVGAGVEIHNKKTSPLCQVIFNSKLGYNTTSFYSYLEVNNTNILFNENRARLDDTSLNALIAVGFRFDPPKKIKKVYDDAIKLIPKKL</sequence>
<name>A0A3P3WE83_9FLAO</name>
<evidence type="ECO:0000313" key="1">
    <source>
        <dbReference type="EMBL" id="RRJ92376.1"/>
    </source>
</evidence>
<dbReference type="EMBL" id="RQVQ01000005">
    <property type="protein sequence ID" value="RRJ92376.1"/>
    <property type="molecule type" value="Genomic_DNA"/>
</dbReference>
<dbReference type="Proteomes" id="UP000275719">
    <property type="component" value="Unassembled WGS sequence"/>
</dbReference>
<dbReference type="Pfam" id="PF14391">
    <property type="entry name" value="DUF4421"/>
    <property type="match status" value="1"/>
</dbReference>
<organism evidence="1 2">
    <name type="scientific">Paenimyroides tangerinum</name>
    <dbReference type="NCBI Taxonomy" id="2488728"/>
    <lineage>
        <taxon>Bacteria</taxon>
        <taxon>Pseudomonadati</taxon>
        <taxon>Bacteroidota</taxon>
        <taxon>Flavobacteriia</taxon>
        <taxon>Flavobacteriales</taxon>
        <taxon>Flavobacteriaceae</taxon>
        <taxon>Paenimyroides</taxon>
    </lineage>
</organism>
<keyword evidence="2" id="KW-1185">Reference proteome</keyword>
<proteinExistence type="predicted"/>
<reference evidence="1 2" key="1">
    <citation type="submission" date="2018-11" db="EMBL/GenBank/DDBJ databases">
        <title>Flavobacterium sp. nov., YIM 102701-2 draft genome.</title>
        <authorList>
            <person name="Li G."/>
            <person name="Jiang Y."/>
        </authorList>
    </citation>
    <scope>NUCLEOTIDE SEQUENCE [LARGE SCALE GENOMIC DNA]</scope>
    <source>
        <strain evidence="1 2">YIM 102701-2</strain>
    </source>
</reference>